<feature type="domain" description="VanZ-like" evidence="2">
    <location>
        <begin position="43"/>
        <end position="135"/>
    </location>
</feature>
<keyword evidence="1" id="KW-0812">Transmembrane</keyword>
<sequence length="144" mass="15794">MKLLQNRRVWRGILVLMFFPLALIAFWPSPVDQPIQGQLVRGLYLLHRQGVPTWVNYAAIEAAANIAIFIPLGIVSSLAFPAKLWWQLAALGMLVSGCIELGQLLFLHDRFATLSDVVTNTAGAALGALTVKLFRQNVRALGAT</sequence>
<protein>
    <submittedName>
        <fullName evidence="3">Teicoplanin resistance protein VanZ</fullName>
    </submittedName>
</protein>
<evidence type="ECO:0000256" key="1">
    <source>
        <dbReference type="SAM" id="Phobius"/>
    </source>
</evidence>
<evidence type="ECO:0000259" key="2">
    <source>
        <dbReference type="Pfam" id="PF04892"/>
    </source>
</evidence>
<name>A0A0B4DRZ6_PSEPS</name>
<accession>A0A0B4DRZ6</accession>
<dbReference type="InterPro" id="IPR006976">
    <property type="entry name" value="VanZ-like"/>
</dbReference>
<feature type="transmembrane region" description="Helical" evidence="1">
    <location>
        <begin position="117"/>
        <end position="134"/>
    </location>
</feature>
<evidence type="ECO:0000313" key="3">
    <source>
        <dbReference type="EMBL" id="KIC69481.1"/>
    </source>
</evidence>
<gene>
    <name evidence="3" type="ORF">RM50_01900</name>
</gene>
<evidence type="ECO:0000313" key="4">
    <source>
        <dbReference type="Proteomes" id="UP000031196"/>
    </source>
</evidence>
<feature type="transmembrane region" description="Helical" evidence="1">
    <location>
        <begin position="12"/>
        <end position="31"/>
    </location>
</feature>
<reference evidence="3 4" key="1">
    <citation type="submission" date="2014-12" db="EMBL/GenBank/DDBJ databases">
        <title>Genome sequencing of Arthrobacter phenanthrenivorans SWC37.</title>
        <authorList>
            <person name="Tan P.W."/>
            <person name="Chan K.-G."/>
        </authorList>
    </citation>
    <scope>NUCLEOTIDE SEQUENCE [LARGE SCALE GENOMIC DNA]</scope>
    <source>
        <strain evidence="3 4">SWC37</strain>
    </source>
</reference>
<proteinExistence type="predicted"/>
<feature type="transmembrane region" description="Helical" evidence="1">
    <location>
        <begin position="51"/>
        <end position="72"/>
    </location>
</feature>
<feature type="transmembrane region" description="Helical" evidence="1">
    <location>
        <begin position="84"/>
        <end position="105"/>
    </location>
</feature>
<dbReference type="Proteomes" id="UP000031196">
    <property type="component" value="Unassembled WGS sequence"/>
</dbReference>
<organism evidence="3 4">
    <name type="scientific">Pseudarthrobacter phenanthrenivorans</name>
    <name type="common">Arthrobacter phenanthrenivorans</name>
    <dbReference type="NCBI Taxonomy" id="361575"/>
    <lineage>
        <taxon>Bacteria</taxon>
        <taxon>Bacillati</taxon>
        <taxon>Actinomycetota</taxon>
        <taxon>Actinomycetes</taxon>
        <taxon>Micrococcales</taxon>
        <taxon>Micrococcaceae</taxon>
        <taxon>Pseudarthrobacter</taxon>
    </lineage>
</organism>
<keyword evidence="1" id="KW-0472">Membrane</keyword>
<comment type="caution">
    <text evidence="3">The sequence shown here is derived from an EMBL/GenBank/DDBJ whole genome shotgun (WGS) entry which is preliminary data.</text>
</comment>
<dbReference type="AlphaFoldDB" id="A0A0B4DRZ6"/>
<dbReference type="Pfam" id="PF04892">
    <property type="entry name" value="VanZ"/>
    <property type="match status" value="1"/>
</dbReference>
<dbReference type="EMBL" id="JWTB01000004">
    <property type="protein sequence ID" value="KIC69481.1"/>
    <property type="molecule type" value="Genomic_DNA"/>
</dbReference>
<keyword evidence="1" id="KW-1133">Transmembrane helix</keyword>